<keyword evidence="6 11" id="KW-0028">Amino-acid biosynthesis</keyword>
<sequence length="366" mass="40097">MSYERPNIEAMQGYVSGEQPEDPGAIKLNTNENPYPPAPEVAKVIAGFSADTLRRYPPPTADEFRAVAATLHGVTRDHLIATRGGDELLRLVITTFVDPGASIGTTDPTYSLYKTLAAVQDCPVVSIPLEPEQWQLPQDFAAQMNAAGVKLTLLVNPHAPTGHLVNQDQLRELATDLEGLLLIDEAYVDFVDPRLNYNATTLIHDLDNVIILRTLSKGYSLAGLRFGYGIAPPNLIAPMLIKTRDSYNLDLLSQKIALAAISNQSYASDTWARVRSERSRMQTSLEGLGFLVGASETNFLLATVSAIHHNQTTAKELYHRLKSSGVFVRYFSDERLRDKLRITIGTPAENNQLLTALGSILGQDLG</sequence>
<dbReference type="InterPro" id="IPR001917">
    <property type="entry name" value="Aminotrans_II_pyridoxalP_BS"/>
</dbReference>
<comment type="cofactor">
    <cofactor evidence="1 11">
        <name>pyridoxal 5'-phosphate</name>
        <dbReference type="ChEBI" id="CHEBI:597326"/>
    </cofactor>
</comment>
<dbReference type="InterPro" id="IPR005861">
    <property type="entry name" value="HisP_aminotrans"/>
</dbReference>
<evidence type="ECO:0000256" key="3">
    <source>
        <dbReference type="ARBA" id="ARBA00007970"/>
    </source>
</evidence>
<dbReference type="CDD" id="cd00609">
    <property type="entry name" value="AAT_like"/>
    <property type="match status" value="1"/>
</dbReference>
<dbReference type="Gene3D" id="3.90.1150.10">
    <property type="entry name" value="Aspartate Aminotransferase, domain 1"/>
    <property type="match status" value="1"/>
</dbReference>
<keyword evidence="7 11" id="KW-0808">Transferase</keyword>
<comment type="catalytic activity">
    <reaction evidence="10 11">
        <text>L-histidinol phosphate + 2-oxoglutarate = 3-(imidazol-4-yl)-2-oxopropyl phosphate + L-glutamate</text>
        <dbReference type="Rhea" id="RHEA:23744"/>
        <dbReference type="ChEBI" id="CHEBI:16810"/>
        <dbReference type="ChEBI" id="CHEBI:29985"/>
        <dbReference type="ChEBI" id="CHEBI:57766"/>
        <dbReference type="ChEBI" id="CHEBI:57980"/>
        <dbReference type="EC" id="2.6.1.9"/>
    </reaction>
</comment>
<protein>
    <recommendedName>
        <fullName evidence="11">Histidinol-phosphate aminotransferase</fullName>
        <ecNumber evidence="11">2.6.1.9</ecNumber>
    </recommendedName>
    <alternativeName>
        <fullName evidence="11">Imidazole acetol-phosphate transaminase</fullName>
    </alternativeName>
</protein>
<comment type="caution">
    <text evidence="13">The sequence shown here is derived from an EMBL/GenBank/DDBJ whole genome shotgun (WGS) entry which is preliminary data.</text>
</comment>
<dbReference type="InterPro" id="IPR004839">
    <property type="entry name" value="Aminotransferase_I/II_large"/>
</dbReference>
<evidence type="ECO:0000256" key="5">
    <source>
        <dbReference type="ARBA" id="ARBA00022576"/>
    </source>
</evidence>
<dbReference type="Pfam" id="PF00155">
    <property type="entry name" value="Aminotran_1_2"/>
    <property type="match status" value="1"/>
</dbReference>
<evidence type="ECO:0000256" key="8">
    <source>
        <dbReference type="ARBA" id="ARBA00022898"/>
    </source>
</evidence>
<organism evidence="13 14">
    <name type="scientific">OM182 bacterium MED-G24</name>
    <dbReference type="NCBI Taxonomy" id="1986255"/>
    <lineage>
        <taxon>Bacteria</taxon>
        <taxon>Pseudomonadati</taxon>
        <taxon>Pseudomonadota</taxon>
        <taxon>Gammaproteobacteria</taxon>
        <taxon>OMG group</taxon>
        <taxon>OM182 clade</taxon>
    </lineage>
</organism>
<dbReference type="EC" id="2.6.1.9" evidence="11"/>
<dbReference type="SUPFAM" id="SSF53383">
    <property type="entry name" value="PLP-dependent transferases"/>
    <property type="match status" value="1"/>
</dbReference>
<evidence type="ECO:0000256" key="1">
    <source>
        <dbReference type="ARBA" id="ARBA00001933"/>
    </source>
</evidence>
<evidence type="ECO:0000256" key="11">
    <source>
        <dbReference type="HAMAP-Rule" id="MF_01023"/>
    </source>
</evidence>
<dbReference type="InterPro" id="IPR015421">
    <property type="entry name" value="PyrdxlP-dep_Trfase_major"/>
</dbReference>
<evidence type="ECO:0000256" key="6">
    <source>
        <dbReference type="ARBA" id="ARBA00022605"/>
    </source>
</evidence>
<dbReference type="AlphaFoldDB" id="A0A2A5WP38"/>
<dbReference type="Gene3D" id="3.40.640.10">
    <property type="entry name" value="Type I PLP-dependent aspartate aminotransferase-like (Major domain)"/>
    <property type="match status" value="1"/>
</dbReference>
<dbReference type="Proteomes" id="UP000219327">
    <property type="component" value="Unassembled WGS sequence"/>
</dbReference>
<dbReference type="PANTHER" id="PTHR42885">
    <property type="entry name" value="HISTIDINOL-PHOSPHATE AMINOTRANSFERASE-RELATED"/>
    <property type="match status" value="1"/>
</dbReference>
<dbReference type="InterPro" id="IPR015422">
    <property type="entry name" value="PyrdxlP-dep_Trfase_small"/>
</dbReference>
<dbReference type="GO" id="GO:0030170">
    <property type="term" value="F:pyridoxal phosphate binding"/>
    <property type="evidence" value="ECO:0007669"/>
    <property type="project" value="InterPro"/>
</dbReference>
<dbReference type="GO" id="GO:0004400">
    <property type="term" value="F:histidinol-phosphate transaminase activity"/>
    <property type="evidence" value="ECO:0007669"/>
    <property type="project" value="UniProtKB-UniRule"/>
</dbReference>
<dbReference type="PROSITE" id="PS00599">
    <property type="entry name" value="AA_TRANSFER_CLASS_2"/>
    <property type="match status" value="1"/>
</dbReference>
<evidence type="ECO:0000313" key="14">
    <source>
        <dbReference type="Proteomes" id="UP000219327"/>
    </source>
</evidence>
<keyword evidence="9 11" id="KW-0368">Histidine biosynthesis</keyword>
<evidence type="ECO:0000256" key="9">
    <source>
        <dbReference type="ARBA" id="ARBA00023102"/>
    </source>
</evidence>
<dbReference type="PANTHER" id="PTHR42885:SF2">
    <property type="entry name" value="HISTIDINOL-PHOSPHATE AMINOTRANSFERASE"/>
    <property type="match status" value="1"/>
</dbReference>
<dbReference type="HAMAP" id="MF_01023">
    <property type="entry name" value="HisC_aminotrans_2"/>
    <property type="match status" value="1"/>
</dbReference>
<gene>
    <name evidence="11 13" type="primary">hisC</name>
    <name evidence="13" type="ORF">CNE99_07455</name>
</gene>
<reference evidence="13 14" key="1">
    <citation type="submission" date="2017-08" db="EMBL/GenBank/DDBJ databases">
        <title>Fine stratification of microbial communities through a metagenomic profile of the photic zone.</title>
        <authorList>
            <person name="Haro-Moreno J.M."/>
            <person name="Lopez-Perez M."/>
            <person name="De La Torre J."/>
            <person name="Picazo A."/>
            <person name="Camacho A."/>
            <person name="Rodriguez-Valera F."/>
        </authorList>
    </citation>
    <scope>NUCLEOTIDE SEQUENCE [LARGE SCALE GENOMIC DNA]</scope>
    <source>
        <strain evidence="13">MED-G24</strain>
    </source>
</reference>
<dbReference type="EMBL" id="NTKD01000041">
    <property type="protein sequence ID" value="PDH38028.1"/>
    <property type="molecule type" value="Genomic_DNA"/>
</dbReference>
<name>A0A2A5WP38_9GAMM</name>
<keyword evidence="8 11" id="KW-0663">Pyridoxal phosphate</keyword>
<evidence type="ECO:0000256" key="7">
    <source>
        <dbReference type="ARBA" id="ARBA00022679"/>
    </source>
</evidence>
<evidence type="ECO:0000259" key="12">
    <source>
        <dbReference type="Pfam" id="PF00155"/>
    </source>
</evidence>
<feature type="modified residue" description="N6-(pyridoxal phosphate)lysine" evidence="11">
    <location>
        <position position="217"/>
    </location>
</feature>
<evidence type="ECO:0000313" key="13">
    <source>
        <dbReference type="EMBL" id="PDH38028.1"/>
    </source>
</evidence>
<keyword evidence="5 11" id="KW-0032">Aminotransferase</keyword>
<comment type="similarity">
    <text evidence="3 11">Belongs to the class-II pyridoxal-phosphate-dependent aminotransferase family. Histidinol-phosphate aminotransferase subfamily.</text>
</comment>
<comment type="pathway">
    <text evidence="2 11">Amino-acid biosynthesis; L-histidine biosynthesis; L-histidine from 5-phospho-alpha-D-ribose 1-diphosphate: step 7/9.</text>
</comment>
<dbReference type="InterPro" id="IPR015424">
    <property type="entry name" value="PyrdxlP-dep_Trfase"/>
</dbReference>
<comment type="subunit">
    <text evidence="4 11">Homodimer.</text>
</comment>
<accession>A0A2A5WP38</accession>
<evidence type="ECO:0000256" key="4">
    <source>
        <dbReference type="ARBA" id="ARBA00011738"/>
    </source>
</evidence>
<proteinExistence type="inferred from homology"/>
<dbReference type="GO" id="GO:0000105">
    <property type="term" value="P:L-histidine biosynthetic process"/>
    <property type="evidence" value="ECO:0007669"/>
    <property type="project" value="UniProtKB-UniRule"/>
</dbReference>
<evidence type="ECO:0000256" key="10">
    <source>
        <dbReference type="ARBA" id="ARBA00047481"/>
    </source>
</evidence>
<dbReference type="NCBIfam" id="TIGR01141">
    <property type="entry name" value="hisC"/>
    <property type="match status" value="1"/>
</dbReference>
<feature type="domain" description="Aminotransferase class I/classII large" evidence="12">
    <location>
        <begin position="26"/>
        <end position="357"/>
    </location>
</feature>
<dbReference type="UniPathway" id="UPA00031">
    <property type="reaction ID" value="UER00012"/>
</dbReference>
<evidence type="ECO:0000256" key="2">
    <source>
        <dbReference type="ARBA" id="ARBA00005011"/>
    </source>
</evidence>